<dbReference type="InterPro" id="IPR017861">
    <property type="entry name" value="KAE1/TsaD"/>
</dbReference>
<evidence type="ECO:0000256" key="2">
    <source>
        <dbReference type="ARBA" id="ARBA00022679"/>
    </source>
</evidence>
<evidence type="ECO:0000256" key="5">
    <source>
        <dbReference type="ARBA" id="ARBA00023004"/>
    </source>
</evidence>
<dbReference type="EC" id="2.3.1.234" evidence="1"/>
<dbReference type="PANTHER" id="PTHR11735:SF6">
    <property type="entry name" value="TRNA N6-ADENOSINE THREONYLCARBAMOYLTRANSFERASE, MITOCHONDRIAL"/>
    <property type="match status" value="1"/>
</dbReference>
<dbReference type="GO" id="GO:0006508">
    <property type="term" value="P:proteolysis"/>
    <property type="evidence" value="ECO:0007669"/>
    <property type="project" value="UniProtKB-KW"/>
</dbReference>
<dbReference type="InterPro" id="IPR000905">
    <property type="entry name" value="Gcp-like_dom"/>
</dbReference>
<comment type="catalytic activity">
    <reaction evidence="7">
        <text>L-threonylcarbamoyladenylate + adenosine(37) in tRNA = N(6)-L-threonylcarbamoyladenosine(37) in tRNA + AMP + H(+)</text>
        <dbReference type="Rhea" id="RHEA:37059"/>
        <dbReference type="Rhea" id="RHEA-COMP:10162"/>
        <dbReference type="Rhea" id="RHEA-COMP:10163"/>
        <dbReference type="ChEBI" id="CHEBI:15378"/>
        <dbReference type="ChEBI" id="CHEBI:73682"/>
        <dbReference type="ChEBI" id="CHEBI:74411"/>
        <dbReference type="ChEBI" id="CHEBI:74418"/>
        <dbReference type="ChEBI" id="CHEBI:456215"/>
        <dbReference type="EC" id="2.3.1.234"/>
    </reaction>
</comment>
<dbReference type="GO" id="GO:0008033">
    <property type="term" value="P:tRNA processing"/>
    <property type="evidence" value="ECO:0007669"/>
    <property type="project" value="UniProtKB-KW"/>
</dbReference>
<dbReference type="SUPFAM" id="SSF53067">
    <property type="entry name" value="Actin-like ATPase domain"/>
    <property type="match status" value="1"/>
</dbReference>
<dbReference type="AlphaFoldDB" id="F7NJY2"/>
<dbReference type="STRING" id="1009370.ALO_11959"/>
<dbReference type="PANTHER" id="PTHR11735">
    <property type="entry name" value="TRNA N6-ADENOSINE THREONYLCARBAMOYLTRANSFERASE"/>
    <property type="match status" value="1"/>
</dbReference>
<proteinExistence type="predicted"/>
<protein>
    <recommendedName>
        <fullName evidence="1">N(6)-L-threonylcarbamoyladenine synthase</fullName>
        <ecNumber evidence="1">2.3.1.234</ecNumber>
    </recommendedName>
</protein>
<name>F7NJY2_9FIRM</name>
<dbReference type="PRINTS" id="PR00789">
    <property type="entry name" value="OSIALOPTASE"/>
</dbReference>
<evidence type="ECO:0000256" key="6">
    <source>
        <dbReference type="ARBA" id="ARBA00023315"/>
    </source>
</evidence>
<feature type="domain" description="Gcp-like" evidence="8">
    <location>
        <begin position="54"/>
        <end position="308"/>
    </location>
</feature>
<evidence type="ECO:0000313" key="9">
    <source>
        <dbReference type="EMBL" id="EGO63629.1"/>
    </source>
</evidence>
<dbReference type="Proteomes" id="UP000003240">
    <property type="component" value="Unassembled WGS sequence"/>
</dbReference>
<gene>
    <name evidence="9" type="ORF">ALO_11959</name>
</gene>
<dbReference type="EMBL" id="AFGF01000102">
    <property type="protein sequence ID" value="EGO63629.1"/>
    <property type="molecule type" value="Genomic_DNA"/>
</dbReference>
<evidence type="ECO:0000313" key="10">
    <source>
        <dbReference type="Proteomes" id="UP000003240"/>
    </source>
</evidence>
<dbReference type="InterPro" id="IPR043129">
    <property type="entry name" value="ATPase_NBD"/>
</dbReference>
<keyword evidence="2" id="KW-0808">Transferase</keyword>
<accession>F7NJY2</accession>
<evidence type="ECO:0000256" key="1">
    <source>
        <dbReference type="ARBA" id="ARBA00012156"/>
    </source>
</evidence>
<evidence type="ECO:0000256" key="3">
    <source>
        <dbReference type="ARBA" id="ARBA00022694"/>
    </source>
</evidence>
<organism evidence="9 10">
    <name type="scientific">Acetonema longum DSM 6540</name>
    <dbReference type="NCBI Taxonomy" id="1009370"/>
    <lineage>
        <taxon>Bacteria</taxon>
        <taxon>Bacillati</taxon>
        <taxon>Bacillota</taxon>
        <taxon>Negativicutes</taxon>
        <taxon>Acetonemataceae</taxon>
        <taxon>Acetonema</taxon>
    </lineage>
</organism>
<evidence type="ECO:0000256" key="7">
    <source>
        <dbReference type="ARBA" id="ARBA00048117"/>
    </source>
</evidence>
<reference evidence="9 10" key="1">
    <citation type="journal article" date="2011" name="EMBO J.">
        <title>Structural diversity of bacterial flagellar motors.</title>
        <authorList>
            <person name="Chen S."/>
            <person name="Beeby M."/>
            <person name="Murphy G.E."/>
            <person name="Leadbetter J.R."/>
            <person name="Hendrixson D.R."/>
            <person name="Briegel A."/>
            <person name="Li Z."/>
            <person name="Shi J."/>
            <person name="Tocheva E.I."/>
            <person name="Muller A."/>
            <person name="Dobro M.J."/>
            <person name="Jensen G.J."/>
        </authorList>
    </citation>
    <scope>NUCLEOTIDE SEQUENCE [LARGE SCALE GENOMIC DNA]</scope>
    <source>
        <strain evidence="9 10">DSM 6540</strain>
    </source>
</reference>
<keyword evidence="3" id="KW-0819">tRNA processing</keyword>
<dbReference type="Pfam" id="PF00814">
    <property type="entry name" value="TsaD"/>
    <property type="match status" value="1"/>
</dbReference>
<dbReference type="eggNOG" id="COG0533">
    <property type="taxonomic scope" value="Bacteria"/>
</dbReference>
<dbReference type="RefSeq" id="WP_004095894.1">
    <property type="nucleotide sequence ID" value="NZ_AFGF01000102.1"/>
</dbReference>
<keyword evidence="4" id="KW-0479">Metal-binding</keyword>
<keyword evidence="5" id="KW-0408">Iron</keyword>
<sequence>MADKIAGFIGIDTSCYTTSGAILDKQGNLLADVRIPLRVKPGGRGLAQSEMVFQHVRNLPQVFSQLKESLPVSVRPAAIGVTACPRPVEDSYMPAFLAGESCAMTLAALYETPVYRFSHQENHILAGIWSAQGPDSPRFLAIHVSGGTTEAVLASTAGPGFQIEPLGESLDLHAGQFIDRIGVALGLSFPAGPHLEKLAAACESPELVPTAVIKNNISFSGPESHVLRLIQKGCRPEAIARGVEHCIAESLSLAAQRAAETAGLSEVLWVGGVMSNRYIRLHVAAQLSQAGIKTYFPAKEYSPDNAVGAAFFALRH</sequence>
<evidence type="ECO:0000259" key="8">
    <source>
        <dbReference type="Pfam" id="PF00814"/>
    </source>
</evidence>
<keyword evidence="9" id="KW-0645">Protease</keyword>
<keyword evidence="10" id="KW-1185">Reference proteome</keyword>
<dbReference type="GO" id="GO:0008233">
    <property type="term" value="F:peptidase activity"/>
    <property type="evidence" value="ECO:0007669"/>
    <property type="project" value="UniProtKB-KW"/>
</dbReference>
<keyword evidence="6" id="KW-0012">Acyltransferase</keyword>
<evidence type="ECO:0000256" key="4">
    <source>
        <dbReference type="ARBA" id="ARBA00022723"/>
    </source>
</evidence>
<comment type="caution">
    <text evidence="9">The sequence shown here is derived from an EMBL/GenBank/DDBJ whole genome shotgun (WGS) entry which is preliminary data.</text>
</comment>
<dbReference type="Gene3D" id="3.30.420.40">
    <property type="match status" value="2"/>
</dbReference>
<dbReference type="GO" id="GO:0046872">
    <property type="term" value="F:metal ion binding"/>
    <property type="evidence" value="ECO:0007669"/>
    <property type="project" value="UniProtKB-KW"/>
</dbReference>
<keyword evidence="9" id="KW-0378">Hydrolase</keyword>
<dbReference type="GO" id="GO:0061711">
    <property type="term" value="F:tRNA N(6)-L-threonylcarbamoyladenine synthase activity"/>
    <property type="evidence" value="ECO:0007669"/>
    <property type="project" value="UniProtKB-EC"/>
</dbReference>